<evidence type="ECO:0000256" key="6">
    <source>
        <dbReference type="SAM" id="MobiDB-lite"/>
    </source>
</evidence>
<evidence type="ECO:0000256" key="1">
    <source>
        <dbReference type="ARBA" id="ARBA00022741"/>
    </source>
</evidence>
<keyword evidence="1" id="KW-0547">Nucleotide-binding</keyword>
<dbReference type="SUPFAM" id="SSF52540">
    <property type="entry name" value="P-loop containing nucleoside triphosphate hydrolases"/>
    <property type="match status" value="1"/>
</dbReference>
<dbReference type="Pfam" id="PF13087">
    <property type="entry name" value="AAA_12"/>
    <property type="match status" value="1"/>
</dbReference>
<evidence type="ECO:0000313" key="8">
    <source>
        <dbReference type="EMBL" id="CAE7187105.1"/>
    </source>
</evidence>
<dbReference type="InterPro" id="IPR047187">
    <property type="entry name" value="SF1_C_Upf1"/>
</dbReference>
<dbReference type="GO" id="GO:0031380">
    <property type="term" value="C:nuclear RNA-directed RNA polymerase complex"/>
    <property type="evidence" value="ECO:0007669"/>
    <property type="project" value="TreeGrafter"/>
</dbReference>
<dbReference type="InterPro" id="IPR041679">
    <property type="entry name" value="DNA2/NAM7-like_C"/>
</dbReference>
<dbReference type="GO" id="GO:0016787">
    <property type="term" value="F:hydrolase activity"/>
    <property type="evidence" value="ECO:0007669"/>
    <property type="project" value="UniProtKB-KW"/>
</dbReference>
<dbReference type="PANTHER" id="PTHR10887:SF341">
    <property type="entry name" value="NFX1-TYPE ZINC FINGER-CONTAINING PROTEIN 1"/>
    <property type="match status" value="1"/>
</dbReference>
<dbReference type="InterPro" id="IPR057373">
    <property type="entry name" value="ZNFX1"/>
</dbReference>
<dbReference type="GO" id="GO:0003678">
    <property type="term" value="F:DNA helicase activity"/>
    <property type="evidence" value="ECO:0007669"/>
    <property type="project" value="UniProtKB-EC"/>
</dbReference>
<dbReference type="Pfam" id="PF13086">
    <property type="entry name" value="AAA_11"/>
    <property type="match status" value="1"/>
</dbReference>
<comment type="catalytic activity">
    <reaction evidence="5">
        <text>ATP + H2O = ADP + phosphate + H(+)</text>
        <dbReference type="Rhea" id="RHEA:13065"/>
        <dbReference type="ChEBI" id="CHEBI:15377"/>
        <dbReference type="ChEBI" id="CHEBI:15378"/>
        <dbReference type="ChEBI" id="CHEBI:30616"/>
        <dbReference type="ChEBI" id="CHEBI:43474"/>
        <dbReference type="ChEBI" id="CHEBI:456216"/>
        <dbReference type="EC" id="3.6.4.12"/>
    </reaction>
    <physiologicalReaction direction="left-to-right" evidence="5">
        <dbReference type="Rhea" id="RHEA:13066"/>
    </physiologicalReaction>
</comment>
<dbReference type="Proteomes" id="UP000649617">
    <property type="component" value="Unassembled WGS sequence"/>
</dbReference>
<dbReference type="CDD" id="cd18808">
    <property type="entry name" value="SF1_C_Upf1"/>
    <property type="match status" value="1"/>
</dbReference>
<dbReference type="InterPro" id="IPR045055">
    <property type="entry name" value="DNA2/NAM7-like"/>
</dbReference>
<evidence type="ECO:0000256" key="5">
    <source>
        <dbReference type="ARBA" id="ARBA00048432"/>
    </source>
</evidence>
<sequence>MSKDLTGKPCAASVVKERKGAWRTNRGRRLPGAKDAKKETIKDQVKRLTAMDTDQVLQNATLFKDILDSADFEGSHLYKVITMLASKDLLEDTRSDRIYRLFLESNAMQACLRTTIIKQGAGRHQGNFLEECLKVMVEIVMRSAAPKELRGQLPLVELIEAWENSVRMGSSVARKGLSEDVITMLKCLEKTFPEEVSLDRVLGAKAPKKQRTVAEDATEILEASHYEEMPILPTSAEMIGHCAFEVQENMQTYEKCADYIQTHFMLLREDYIEPLRAGIKLFMQGRHSPKDLHVYTGVKVVGVLSTWEGLVYRIELRKEEIRKVSWEKSKQLMYGSLLCFSDDDFKSLIWATVWRRDPTLMSTKAQLDIRLPFDPWDDRLSPGKVFCCIENVTIYFEAYRHVLIALQNMRAPDVPFQHTLLSPQPDPLPPTYLKDDTDMFHFHNVFSSCEKADFSAPKSFRILAEWPPALRQALDLDPSQLDAVQHALTHQMALIQGPPGTGKTFVGLKIVQAILDNTRLLRHSPVLVVCYTNHALDQFLEGIFKFCESTVRIGSRSKSEQMMRRNLKELVMGVPPSREFNQARKVLTDRRDYLRDELTKALAQVDSHTVSAAQAKSLMSEQQFEEFYQGFRDYLGDSKEDFPEDPWVVDDDIWSRVMKEWLGTSDPSRFAPVPKHQGGGLPSFKTFGLSEDSDDDDYAPYGSKDDGDEEEAANEIYERKLDVDNEQAEQVDEKRKSRMDFFQELNNAWLPYLDEYYETLTPELRSLDWREENLWRLLPPQRREVYRQWLVEAHEEARGILPELAHLLERNAESKAALDRDRKLAVLREMQVVGMTTTAVSKYQQLLKELRPEVVIVEEAAEVLEAHILTALHPRTQHVVLIGDHQQLRPSTAVYRLSKNFHLDVSLFERLIHNGAAHVTLLQQRRMHPKISRLIKPLYPQLRDHSSTEKYPEVRGVAARCFFMTHFHLEDDEGESHSKQNTFEANFVSALCAHLVASGYEEAQITVLSPYLGQVRLLKRKIQRDSSTQGIAVTAVDNFQGEENDIIVISLVRSNRARQMGFLAVDNRINVALTRARHGLFIVGNTDMLEKHTLWSQILHELKSDECLAEKLPIVDKEQNGPFGVKSADEISVFLDDKIHLT</sequence>
<feature type="non-terminal residue" evidence="8">
    <location>
        <position position="1"/>
    </location>
</feature>
<gene>
    <name evidence="8" type="primary">Znfx1</name>
    <name evidence="8" type="ORF">SPIL2461_LOCUS1318</name>
</gene>
<name>A0A812J2F7_SYMPI</name>
<dbReference type="PANTHER" id="PTHR10887">
    <property type="entry name" value="DNA2/NAM7 HELICASE FAMILY"/>
    <property type="match status" value="1"/>
</dbReference>
<evidence type="ECO:0000313" key="9">
    <source>
        <dbReference type="Proteomes" id="UP000649617"/>
    </source>
</evidence>
<accession>A0A812J2F7</accession>
<dbReference type="Gene3D" id="3.40.50.300">
    <property type="entry name" value="P-loop containing nucleotide triphosphate hydrolases"/>
    <property type="match status" value="3"/>
</dbReference>
<feature type="region of interest" description="Disordered" evidence="6">
    <location>
        <begin position="668"/>
        <end position="711"/>
    </location>
</feature>
<comment type="caution">
    <text evidence="8">The sequence shown here is derived from an EMBL/GenBank/DDBJ whole genome shotgun (WGS) entry which is preliminary data.</text>
</comment>
<dbReference type="FunFam" id="3.40.50.300:FF:000326">
    <property type="entry name" value="P-loop containing nucleoside triphosphate hydrolase"/>
    <property type="match status" value="1"/>
</dbReference>
<evidence type="ECO:0000256" key="3">
    <source>
        <dbReference type="ARBA" id="ARBA00022806"/>
    </source>
</evidence>
<organism evidence="8 9">
    <name type="scientific">Symbiodinium pilosum</name>
    <name type="common">Dinoflagellate</name>
    <dbReference type="NCBI Taxonomy" id="2952"/>
    <lineage>
        <taxon>Eukaryota</taxon>
        <taxon>Sar</taxon>
        <taxon>Alveolata</taxon>
        <taxon>Dinophyceae</taxon>
        <taxon>Suessiales</taxon>
        <taxon>Symbiodiniaceae</taxon>
        <taxon>Symbiodinium</taxon>
    </lineage>
</organism>
<proteinExistence type="predicted"/>
<protein>
    <submittedName>
        <fullName evidence="8">Znfx1 protein</fullName>
    </submittedName>
</protein>
<keyword evidence="2" id="KW-0378">Hydrolase</keyword>
<dbReference type="OrthoDB" id="409395at2759"/>
<dbReference type="AlphaFoldDB" id="A0A812J2F7"/>
<dbReference type="InterPro" id="IPR041677">
    <property type="entry name" value="DNA2/NAM7_AAA_11"/>
</dbReference>
<keyword evidence="9" id="KW-1185">Reference proteome</keyword>
<dbReference type="InterPro" id="IPR027417">
    <property type="entry name" value="P-loop_NTPase"/>
</dbReference>
<dbReference type="EMBL" id="CAJNIZ010001270">
    <property type="protein sequence ID" value="CAE7187105.1"/>
    <property type="molecule type" value="Genomic_DNA"/>
</dbReference>
<dbReference type="Pfam" id="PF25396">
    <property type="entry name" value="ZNFX1"/>
    <property type="match status" value="1"/>
</dbReference>
<dbReference type="InterPro" id="IPR014001">
    <property type="entry name" value="Helicase_ATP-bd"/>
</dbReference>
<dbReference type="GO" id="GO:0005694">
    <property type="term" value="C:chromosome"/>
    <property type="evidence" value="ECO:0007669"/>
    <property type="project" value="UniProtKB-ARBA"/>
</dbReference>
<evidence type="ECO:0000256" key="2">
    <source>
        <dbReference type="ARBA" id="ARBA00022801"/>
    </source>
</evidence>
<dbReference type="SMART" id="SM00487">
    <property type="entry name" value="DEXDc"/>
    <property type="match status" value="1"/>
</dbReference>
<keyword evidence="4" id="KW-0067">ATP-binding</keyword>
<evidence type="ECO:0000256" key="4">
    <source>
        <dbReference type="ARBA" id="ARBA00022840"/>
    </source>
</evidence>
<dbReference type="GO" id="GO:0031048">
    <property type="term" value="P:regulatory ncRNA-mediated heterochromatin formation"/>
    <property type="evidence" value="ECO:0007669"/>
    <property type="project" value="TreeGrafter"/>
</dbReference>
<evidence type="ECO:0000259" key="7">
    <source>
        <dbReference type="SMART" id="SM00487"/>
    </source>
</evidence>
<keyword evidence="3" id="KW-0347">Helicase</keyword>
<dbReference type="GO" id="GO:0005524">
    <property type="term" value="F:ATP binding"/>
    <property type="evidence" value="ECO:0007669"/>
    <property type="project" value="UniProtKB-KW"/>
</dbReference>
<reference evidence="8" key="1">
    <citation type="submission" date="2021-02" db="EMBL/GenBank/DDBJ databases">
        <authorList>
            <person name="Dougan E. K."/>
            <person name="Rhodes N."/>
            <person name="Thang M."/>
            <person name="Chan C."/>
        </authorList>
    </citation>
    <scope>NUCLEOTIDE SEQUENCE</scope>
</reference>
<feature type="domain" description="Helicase ATP-binding" evidence="7">
    <location>
        <begin position="472"/>
        <end position="878"/>
    </location>
</feature>